<proteinExistence type="inferred from homology"/>
<reference evidence="5 6" key="1">
    <citation type="submission" date="2012-08" db="EMBL/GenBank/DDBJ databases">
        <title>Oryza genome evolution.</title>
        <authorList>
            <person name="Wing R.A."/>
        </authorList>
    </citation>
    <scope>NUCLEOTIDE SEQUENCE</scope>
</reference>
<dbReference type="Proteomes" id="UP000032180">
    <property type="component" value="Chromosome 6"/>
</dbReference>
<dbReference type="EC" id="2.8.2.-" evidence="3"/>
<keyword evidence="6" id="KW-1185">Reference proteome</keyword>
<sequence length="346" mass="38809">MATSTPSSAPFGPVPFEDVVVIDHNELATDQRPTTEAADLATMVSSLPTKIELNLPIRLSLYHGFWLAEHHVPAAIALQRRFVPRPDDVIVASLPKCGTTWLIALAFAVMSRRAHPPDADADGHPLRRLNPHQCVPFLEGLFARGQEAKLDALPSPRLINTHMPLAMLPTTTTTRGGGCKIVYVCREPKDMVVSMWHYTKRLMPTVSFAETFESYCDGGKIYGPFWDHIIGYWRSDSVLFLRYEELLRDPAENVRKLARFIGMPFSMAEDQAGVVDAIVELCSLDKMRGFEGNRTGYVDLQGRIPRETLFRKGVVGDWVNHMTPEMVRRMDDIVADKFRGTGLAFK</sequence>
<evidence type="ECO:0000256" key="3">
    <source>
        <dbReference type="RuleBase" id="RU361155"/>
    </source>
</evidence>
<comment type="similarity">
    <text evidence="1 3">Belongs to the sulfotransferase 1 family.</text>
</comment>
<dbReference type="EnsemblPlants" id="LPERR06G08510.1">
    <property type="protein sequence ID" value="LPERR06G08510.1"/>
    <property type="gene ID" value="LPERR06G08510"/>
</dbReference>
<organism evidence="5 6">
    <name type="scientific">Leersia perrieri</name>
    <dbReference type="NCBI Taxonomy" id="77586"/>
    <lineage>
        <taxon>Eukaryota</taxon>
        <taxon>Viridiplantae</taxon>
        <taxon>Streptophyta</taxon>
        <taxon>Embryophyta</taxon>
        <taxon>Tracheophyta</taxon>
        <taxon>Spermatophyta</taxon>
        <taxon>Magnoliopsida</taxon>
        <taxon>Liliopsida</taxon>
        <taxon>Poales</taxon>
        <taxon>Poaceae</taxon>
        <taxon>BOP clade</taxon>
        <taxon>Oryzoideae</taxon>
        <taxon>Oryzeae</taxon>
        <taxon>Oryzinae</taxon>
        <taxon>Leersia</taxon>
    </lineage>
</organism>
<evidence type="ECO:0000256" key="1">
    <source>
        <dbReference type="ARBA" id="ARBA00005771"/>
    </source>
</evidence>
<dbReference type="Pfam" id="PF00685">
    <property type="entry name" value="Sulfotransfer_1"/>
    <property type="match status" value="1"/>
</dbReference>
<dbReference type="AlphaFoldDB" id="A0A0D9WNX0"/>
<dbReference type="InterPro" id="IPR027417">
    <property type="entry name" value="P-loop_NTPase"/>
</dbReference>
<accession>A0A0D9WNX0</accession>
<dbReference type="GO" id="GO:0008146">
    <property type="term" value="F:sulfotransferase activity"/>
    <property type="evidence" value="ECO:0007669"/>
    <property type="project" value="InterPro"/>
</dbReference>
<evidence type="ECO:0000256" key="2">
    <source>
        <dbReference type="ARBA" id="ARBA00022679"/>
    </source>
</evidence>
<dbReference type="SUPFAM" id="SSF52540">
    <property type="entry name" value="P-loop containing nucleoside triphosphate hydrolases"/>
    <property type="match status" value="1"/>
</dbReference>
<dbReference type="eggNOG" id="KOG1584">
    <property type="taxonomic scope" value="Eukaryota"/>
</dbReference>
<evidence type="ECO:0000313" key="5">
    <source>
        <dbReference type="EnsemblPlants" id="LPERR06G08510.1"/>
    </source>
</evidence>
<dbReference type="Gramene" id="LPERR06G08510.1">
    <property type="protein sequence ID" value="LPERR06G08510.1"/>
    <property type="gene ID" value="LPERR06G08510"/>
</dbReference>
<evidence type="ECO:0000313" key="6">
    <source>
        <dbReference type="Proteomes" id="UP000032180"/>
    </source>
</evidence>
<reference evidence="5" key="3">
    <citation type="submission" date="2015-04" db="UniProtKB">
        <authorList>
            <consortium name="EnsemblPlants"/>
        </authorList>
    </citation>
    <scope>IDENTIFICATION</scope>
</reference>
<dbReference type="PANTHER" id="PTHR11783">
    <property type="entry name" value="SULFOTRANSFERASE SULT"/>
    <property type="match status" value="1"/>
</dbReference>
<evidence type="ECO:0000259" key="4">
    <source>
        <dbReference type="Pfam" id="PF00685"/>
    </source>
</evidence>
<dbReference type="InterPro" id="IPR000863">
    <property type="entry name" value="Sulfotransferase_dom"/>
</dbReference>
<protein>
    <recommendedName>
        <fullName evidence="3">Sulfotransferase</fullName>
        <ecNumber evidence="3">2.8.2.-</ecNumber>
    </recommendedName>
</protein>
<dbReference type="HOGENOM" id="CLU_027239_0_1_1"/>
<feature type="domain" description="Sulfotransferase" evidence="4">
    <location>
        <begin position="86"/>
        <end position="342"/>
    </location>
</feature>
<dbReference type="Gene3D" id="3.40.50.300">
    <property type="entry name" value="P-loop containing nucleotide triphosphate hydrolases"/>
    <property type="match status" value="1"/>
</dbReference>
<keyword evidence="2 3" id="KW-0808">Transferase</keyword>
<reference evidence="6" key="2">
    <citation type="submission" date="2013-12" db="EMBL/GenBank/DDBJ databases">
        <authorList>
            <person name="Yu Y."/>
            <person name="Lee S."/>
            <person name="de Baynast K."/>
            <person name="Wissotski M."/>
            <person name="Liu L."/>
            <person name="Talag J."/>
            <person name="Goicoechea J."/>
            <person name="Angelova A."/>
            <person name="Jetty R."/>
            <person name="Kudrna D."/>
            <person name="Golser W."/>
            <person name="Rivera L."/>
            <person name="Zhang J."/>
            <person name="Wing R."/>
        </authorList>
    </citation>
    <scope>NUCLEOTIDE SEQUENCE</scope>
</reference>
<name>A0A0D9WNX0_9ORYZ</name>